<evidence type="ECO:0000256" key="6">
    <source>
        <dbReference type="ARBA" id="ARBA00022857"/>
    </source>
</evidence>
<dbReference type="GO" id="GO:0046872">
    <property type="term" value="F:metal ion binding"/>
    <property type="evidence" value="ECO:0007669"/>
    <property type="project" value="UniProtKB-UniRule"/>
</dbReference>
<evidence type="ECO:0000256" key="5">
    <source>
        <dbReference type="ARBA" id="ARBA00022840"/>
    </source>
</evidence>
<feature type="binding site" evidence="9">
    <location>
        <begin position="122"/>
        <end position="123"/>
    </location>
    <ligand>
        <name>NAD(+)</name>
        <dbReference type="ChEBI" id="CHEBI:57540"/>
    </ligand>
</feature>
<dbReference type="EMBL" id="NOII01000002">
    <property type="protein sequence ID" value="OYD58208.1"/>
    <property type="molecule type" value="Genomic_DNA"/>
</dbReference>
<dbReference type="OrthoDB" id="9774737at2"/>
<evidence type="ECO:0000256" key="3">
    <source>
        <dbReference type="ARBA" id="ARBA00022741"/>
    </source>
</evidence>
<evidence type="ECO:0000256" key="8">
    <source>
        <dbReference type="ARBA" id="ARBA00047925"/>
    </source>
</evidence>
<proteinExistence type="inferred from homology"/>
<dbReference type="SUPFAM" id="SSF111331">
    <property type="entry name" value="NAD kinase/diacylglycerol kinase-like"/>
    <property type="match status" value="1"/>
</dbReference>
<keyword evidence="3 9" id="KW-0547">Nucleotide-binding</keyword>
<evidence type="ECO:0000313" key="11">
    <source>
        <dbReference type="Proteomes" id="UP000215059"/>
    </source>
</evidence>
<comment type="subcellular location">
    <subcellularLocation>
        <location evidence="9">Cytoplasm</location>
    </subcellularLocation>
</comment>
<keyword evidence="4 9" id="KW-0418">Kinase</keyword>
<evidence type="ECO:0000256" key="2">
    <source>
        <dbReference type="ARBA" id="ARBA00022679"/>
    </source>
</evidence>
<dbReference type="EC" id="2.7.1.23" evidence="9"/>
<sequence length="265" mass="29904">MEERKHLYLFYKDEEPVTSKVENMKKLAEEQGFTLVDNDADANIIASIGGDGAFLQAVRKTGFRDDCLYVGVGAEDIGFYCDFHIDDLSGMLQAMNSAQIEVRRYPTLEVTVDGHSRFFCLNECSIRSSVIKTYVMDVFIDDLYFETFRGDGMLVSTPTGSTAYNKSVNGAVLDPMLACYQVSEMASLNNNQYRTLGSSFVLSSERKLSFKISQDTSHYPIIGIDNEALSIQHCESLEFSLSTKKVKTVKLKDNSFWHKVRRSFL</sequence>
<keyword evidence="5 9" id="KW-0067">ATP-binding</keyword>
<dbReference type="GO" id="GO:0005737">
    <property type="term" value="C:cytoplasm"/>
    <property type="evidence" value="ECO:0007669"/>
    <property type="project" value="UniProtKB-SubCell"/>
</dbReference>
<name>A0A235FA91_9BACL</name>
<feature type="binding site" evidence="9">
    <location>
        <begin position="51"/>
        <end position="52"/>
    </location>
    <ligand>
        <name>NAD(+)</name>
        <dbReference type="ChEBI" id="CHEBI:57540"/>
    </ligand>
</feature>
<dbReference type="InterPro" id="IPR016064">
    <property type="entry name" value="NAD/diacylglycerol_kinase_sf"/>
</dbReference>
<keyword evidence="1 9" id="KW-0963">Cytoplasm</keyword>
<dbReference type="PANTHER" id="PTHR20275:SF9">
    <property type="entry name" value="NAD KINASE 2"/>
    <property type="match status" value="1"/>
</dbReference>
<dbReference type="GO" id="GO:0019674">
    <property type="term" value="P:NAD+ metabolic process"/>
    <property type="evidence" value="ECO:0007669"/>
    <property type="project" value="InterPro"/>
</dbReference>
<evidence type="ECO:0000256" key="9">
    <source>
        <dbReference type="HAMAP-Rule" id="MF_00361"/>
    </source>
</evidence>
<comment type="cofactor">
    <cofactor evidence="9">
        <name>a divalent metal cation</name>
        <dbReference type="ChEBI" id="CHEBI:60240"/>
    </cofactor>
</comment>
<accession>A0A235FA91</accession>
<dbReference type="HAMAP" id="MF_00361">
    <property type="entry name" value="NAD_kinase"/>
    <property type="match status" value="1"/>
</dbReference>
<keyword evidence="11" id="KW-1185">Reference proteome</keyword>
<feature type="binding site" evidence="9">
    <location>
        <begin position="162"/>
        <end position="167"/>
    </location>
    <ligand>
        <name>NAD(+)</name>
        <dbReference type="ChEBI" id="CHEBI:57540"/>
    </ligand>
</feature>
<protein>
    <recommendedName>
        <fullName evidence="9">NAD kinase</fullName>
        <ecNumber evidence="9">2.7.1.23</ecNumber>
    </recommendedName>
    <alternativeName>
        <fullName evidence="9">ATP-dependent NAD kinase</fullName>
    </alternativeName>
</protein>
<dbReference type="NCBIfam" id="NF002902">
    <property type="entry name" value="PRK03501.1"/>
    <property type="match status" value="1"/>
</dbReference>
<gene>
    <name evidence="9" type="primary">nadK</name>
    <name evidence="10" type="ORF">CGZ90_10025</name>
</gene>
<comment type="similarity">
    <text evidence="9">Belongs to the NAD kinase family.</text>
</comment>
<evidence type="ECO:0000256" key="4">
    <source>
        <dbReference type="ARBA" id="ARBA00022777"/>
    </source>
</evidence>
<keyword evidence="6 9" id="KW-0521">NADP</keyword>
<comment type="caution">
    <text evidence="9">Lacks conserved residue(s) required for the propagation of feature annotation.</text>
</comment>
<organism evidence="10 11">
    <name type="scientific">Fictibacillus aquaticus</name>
    <dbReference type="NCBI Taxonomy" id="2021314"/>
    <lineage>
        <taxon>Bacteria</taxon>
        <taxon>Bacillati</taxon>
        <taxon>Bacillota</taxon>
        <taxon>Bacilli</taxon>
        <taxon>Bacillales</taxon>
        <taxon>Fictibacillaceae</taxon>
        <taxon>Fictibacillus</taxon>
    </lineage>
</organism>
<dbReference type="InterPro" id="IPR017437">
    <property type="entry name" value="ATP-NAD_kinase_PpnK-typ_C"/>
</dbReference>
<comment type="caution">
    <text evidence="10">The sequence shown here is derived from an EMBL/GenBank/DDBJ whole genome shotgun (WGS) entry which is preliminary data.</text>
</comment>
<dbReference type="AlphaFoldDB" id="A0A235FA91"/>
<evidence type="ECO:0000256" key="7">
    <source>
        <dbReference type="ARBA" id="ARBA00023027"/>
    </source>
</evidence>
<feature type="active site" description="Proton acceptor" evidence="9">
    <location>
        <position position="51"/>
    </location>
</feature>
<dbReference type="Gene3D" id="2.60.200.30">
    <property type="entry name" value="Probable inorganic polyphosphate/atp-NAD kinase, domain 2"/>
    <property type="match status" value="1"/>
</dbReference>
<reference evidence="10 11" key="1">
    <citation type="submission" date="2017-07" db="EMBL/GenBank/DDBJ databases">
        <title>Fictibacillus sp. nov. GDSW-R2A3 Genome sequencing and assembly.</title>
        <authorList>
            <person name="Mayilraj S."/>
        </authorList>
    </citation>
    <scope>NUCLEOTIDE SEQUENCE [LARGE SCALE GENOMIC DNA]</scope>
    <source>
        <strain evidence="10 11">GDSW-R2A3</strain>
    </source>
</reference>
<dbReference type="GO" id="GO:0003951">
    <property type="term" value="F:NAD+ kinase activity"/>
    <property type="evidence" value="ECO:0007669"/>
    <property type="project" value="UniProtKB-UniRule"/>
</dbReference>
<dbReference type="Proteomes" id="UP000215059">
    <property type="component" value="Unassembled WGS sequence"/>
</dbReference>
<dbReference type="Pfam" id="PF20143">
    <property type="entry name" value="NAD_kinase_C"/>
    <property type="match status" value="1"/>
</dbReference>
<dbReference type="GO" id="GO:0006741">
    <property type="term" value="P:NADP+ biosynthetic process"/>
    <property type="evidence" value="ECO:0007669"/>
    <property type="project" value="UniProtKB-UniRule"/>
</dbReference>
<dbReference type="GO" id="GO:0051287">
    <property type="term" value="F:NAD binding"/>
    <property type="evidence" value="ECO:0007669"/>
    <property type="project" value="UniProtKB-ARBA"/>
</dbReference>
<evidence type="ECO:0000313" key="10">
    <source>
        <dbReference type="EMBL" id="OYD58208.1"/>
    </source>
</evidence>
<keyword evidence="2 9" id="KW-0808">Transferase</keyword>
<dbReference type="RefSeq" id="WP_094252349.1">
    <property type="nucleotide sequence ID" value="NZ_JBHLXL010000001.1"/>
</dbReference>
<comment type="function">
    <text evidence="9">Involved in the regulation of the intracellular balance of NAD and NADP, and is a key enzyme in the biosynthesis of NADP. Catalyzes specifically the phosphorylation on 2'-hydroxyl of the adenosine moiety of NAD to yield NADP.</text>
</comment>
<dbReference type="GO" id="GO:0005524">
    <property type="term" value="F:ATP binding"/>
    <property type="evidence" value="ECO:0007669"/>
    <property type="project" value="UniProtKB-KW"/>
</dbReference>
<keyword evidence="7 9" id="KW-0520">NAD</keyword>
<feature type="binding site" evidence="9">
    <location>
        <position position="149"/>
    </location>
    <ligand>
        <name>NAD(+)</name>
        <dbReference type="ChEBI" id="CHEBI:57540"/>
    </ligand>
</feature>
<feature type="binding site" evidence="9">
    <location>
        <position position="151"/>
    </location>
    <ligand>
        <name>NAD(+)</name>
        <dbReference type="ChEBI" id="CHEBI:57540"/>
    </ligand>
</feature>
<comment type="catalytic activity">
    <reaction evidence="8 9">
        <text>NAD(+) + ATP = ADP + NADP(+) + H(+)</text>
        <dbReference type="Rhea" id="RHEA:18629"/>
        <dbReference type="ChEBI" id="CHEBI:15378"/>
        <dbReference type="ChEBI" id="CHEBI:30616"/>
        <dbReference type="ChEBI" id="CHEBI:57540"/>
        <dbReference type="ChEBI" id="CHEBI:58349"/>
        <dbReference type="ChEBI" id="CHEBI:456216"/>
        <dbReference type="EC" id="2.7.1.23"/>
    </reaction>
</comment>
<dbReference type="InterPro" id="IPR017438">
    <property type="entry name" value="ATP-NAD_kinase_N"/>
</dbReference>
<feature type="binding site" evidence="9">
    <location>
        <position position="186"/>
    </location>
    <ligand>
        <name>NAD(+)</name>
        <dbReference type="ChEBI" id="CHEBI:57540"/>
    </ligand>
</feature>
<dbReference type="Gene3D" id="3.40.50.10330">
    <property type="entry name" value="Probable inorganic polyphosphate/atp-NAD kinase, domain 1"/>
    <property type="match status" value="1"/>
</dbReference>
<dbReference type="InterPro" id="IPR002504">
    <property type="entry name" value="NADK"/>
</dbReference>
<dbReference type="PANTHER" id="PTHR20275">
    <property type="entry name" value="NAD KINASE"/>
    <property type="match status" value="1"/>
</dbReference>
<evidence type="ECO:0000256" key="1">
    <source>
        <dbReference type="ARBA" id="ARBA00022490"/>
    </source>
</evidence>